<protein>
    <submittedName>
        <fullName evidence="1">Uncharacterized protein</fullName>
    </submittedName>
</protein>
<reference evidence="1" key="1">
    <citation type="journal article" date="2019" name="MBio">
        <title>Virus Genomes from Deep Sea Sediments Expand the Ocean Megavirome and Support Independent Origins of Viral Gigantism.</title>
        <authorList>
            <person name="Backstrom D."/>
            <person name="Yutin N."/>
            <person name="Jorgensen S.L."/>
            <person name="Dharamshi J."/>
            <person name="Homa F."/>
            <person name="Zaremba-Niedwiedzka K."/>
            <person name="Spang A."/>
            <person name="Wolf Y.I."/>
            <person name="Koonin E.V."/>
            <person name="Ettema T.J."/>
        </authorList>
    </citation>
    <scope>NUCLEOTIDE SEQUENCE</scope>
</reference>
<dbReference type="EMBL" id="MK500328">
    <property type="protein sequence ID" value="QBK85885.1"/>
    <property type="molecule type" value="Genomic_DNA"/>
</dbReference>
<proteinExistence type="predicted"/>
<evidence type="ECO:0000313" key="1">
    <source>
        <dbReference type="EMBL" id="QBK85885.1"/>
    </source>
</evidence>
<gene>
    <name evidence="1" type="ORF">LCMAC101_04800</name>
</gene>
<organism evidence="1">
    <name type="scientific">Marseillevirus LCMAC101</name>
    <dbReference type="NCBI Taxonomy" id="2506602"/>
    <lineage>
        <taxon>Viruses</taxon>
        <taxon>Varidnaviria</taxon>
        <taxon>Bamfordvirae</taxon>
        <taxon>Nucleocytoviricota</taxon>
        <taxon>Megaviricetes</taxon>
        <taxon>Pimascovirales</taxon>
        <taxon>Pimascovirales incertae sedis</taxon>
        <taxon>Marseilleviridae</taxon>
    </lineage>
</organism>
<sequence length="281" mass="32892">MATQPEVWEGLAVVICSHLDKKYGSQRIEYIRDLIPNILEGDLLPEKIVISYTQVKEGYDCWKHDLRYIFSRDHIQDPRLEIICRGSVPISQMNQLLVTTYELPDSINCVLLVDDDDLISPQLLSTYKKIWDGSEPEHFVFECGMTRGGGYEDRNIRFFSQIKNMELMKDLFSKKVNTNYGGTLFSKSVLKYYFRYCISRGCNFAHMSADVSFKMCVANANHLVSENQDPLFVTNCESLKIFKAVVEKPLYFYRKWRYIPYIKSYEDIQKIIDDIKKYGCY</sequence>
<accession>A0A481YSY8</accession>
<name>A0A481YSY8_9VIRU</name>